<dbReference type="Proteomes" id="UP001147752">
    <property type="component" value="Unassembled WGS sequence"/>
</dbReference>
<accession>A0A9W9SAW3</accession>
<sequence>MCFGSSRREEVYDSPPTRRAYYGHGTHSQYTYNKDNAAHKKKKKRRAYQSTATASIIAAGASGGGGGGGC</sequence>
<dbReference type="AlphaFoldDB" id="A0A9W9SAW3"/>
<name>A0A9W9SAW3_9EURO</name>
<reference evidence="2" key="1">
    <citation type="submission" date="2022-12" db="EMBL/GenBank/DDBJ databases">
        <authorList>
            <person name="Petersen C."/>
        </authorList>
    </citation>
    <scope>NUCLEOTIDE SEQUENCE</scope>
    <source>
        <strain evidence="2">IBT 3081</strain>
    </source>
</reference>
<evidence type="ECO:0000313" key="2">
    <source>
        <dbReference type="EMBL" id="KAJ5373789.1"/>
    </source>
</evidence>
<protein>
    <submittedName>
        <fullName evidence="2">Uncharacterized protein</fullName>
    </submittedName>
</protein>
<dbReference type="GeneID" id="81462708"/>
<dbReference type="RefSeq" id="XP_056579775.1">
    <property type="nucleotide sequence ID" value="XM_056723525.1"/>
</dbReference>
<keyword evidence="3" id="KW-1185">Reference proteome</keyword>
<gene>
    <name evidence="2" type="ORF">N7517_005795</name>
</gene>
<reference evidence="2" key="2">
    <citation type="journal article" date="2023" name="IMA Fungus">
        <title>Comparative genomic study of the Penicillium genus elucidates a diverse pangenome and 15 lateral gene transfer events.</title>
        <authorList>
            <person name="Petersen C."/>
            <person name="Sorensen T."/>
            <person name="Nielsen M.R."/>
            <person name="Sondergaard T.E."/>
            <person name="Sorensen J.L."/>
            <person name="Fitzpatrick D.A."/>
            <person name="Frisvad J.C."/>
            <person name="Nielsen K.L."/>
        </authorList>
    </citation>
    <scope>NUCLEOTIDE SEQUENCE</scope>
    <source>
        <strain evidence="2">IBT 3081</strain>
    </source>
</reference>
<feature type="region of interest" description="Disordered" evidence="1">
    <location>
        <begin position="1"/>
        <end position="49"/>
    </location>
</feature>
<feature type="compositionally biased region" description="Basic and acidic residues" evidence="1">
    <location>
        <begin position="1"/>
        <end position="11"/>
    </location>
</feature>
<evidence type="ECO:0000313" key="3">
    <source>
        <dbReference type="Proteomes" id="UP001147752"/>
    </source>
</evidence>
<dbReference type="OrthoDB" id="4366950at2759"/>
<comment type="caution">
    <text evidence="2">The sequence shown here is derived from an EMBL/GenBank/DDBJ whole genome shotgun (WGS) entry which is preliminary data.</text>
</comment>
<evidence type="ECO:0000256" key="1">
    <source>
        <dbReference type="SAM" id="MobiDB-lite"/>
    </source>
</evidence>
<dbReference type="EMBL" id="JAPZBT010000002">
    <property type="protein sequence ID" value="KAJ5373789.1"/>
    <property type="molecule type" value="Genomic_DNA"/>
</dbReference>
<proteinExistence type="predicted"/>
<organism evidence="2 3">
    <name type="scientific">Penicillium concentricum</name>
    <dbReference type="NCBI Taxonomy" id="293559"/>
    <lineage>
        <taxon>Eukaryota</taxon>
        <taxon>Fungi</taxon>
        <taxon>Dikarya</taxon>
        <taxon>Ascomycota</taxon>
        <taxon>Pezizomycotina</taxon>
        <taxon>Eurotiomycetes</taxon>
        <taxon>Eurotiomycetidae</taxon>
        <taxon>Eurotiales</taxon>
        <taxon>Aspergillaceae</taxon>
        <taxon>Penicillium</taxon>
    </lineage>
</organism>